<protein>
    <submittedName>
        <fullName evidence="1">Uncharacterized protein</fullName>
    </submittedName>
</protein>
<keyword evidence="2" id="KW-1185">Reference proteome</keyword>
<dbReference type="Proteomes" id="UP001067235">
    <property type="component" value="Unassembled WGS sequence"/>
</dbReference>
<evidence type="ECO:0000313" key="1">
    <source>
        <dbReference type="EMBL" id="MCZ4550982.1"/>
    </source>
</evidence>
<organism evidence="1 2">
    <name type="scientific">Gordonia rubripertincta</name>
    <name type="common">Rhodococcus corallinus</name>
    <dbReference type="NCBI Taxonomy" id="36822"/>
    <lineage>
        <taxon>Bacteria</taxon>
        <taxon>Bacillati</taxon>
        <taxon>Actinomycetota</taxon>
        <taxon>Actinomycetes</taxon>
        <taxon>Mycobacteriales</taxon>
        <taxon>Gordoniaceae</taxon>
        <taxon>Gordonia</taxon>
    </lineage>
</organism>
<proteinExistence type="predicted"/>
<name>A0ABT4MVJ7_GORRU</name>
<reference evidence="1" key="1">
    <citation type="submission" date="2022-12" db="EMBL/GenBank/DDBJ databases">
        <authorList>
            <person name="Krivoruchko A.V."/>
            <person name="Elkin A."/>
        </authorList>
    </citation>
    <scope>NUCLEOTIDE SEQUENCE</scope>
    <source>
        <strain evidence="1">IEGM 1388</strain>
    </source>
</reference>
<comment type="caution">
    <text evidence="1">The sequence shown here is derived from an EMBL/GenBank/DDBJ whole genome shotgun (WGS) entry which is preliminary data.</text>
</comment>
<evidence type="ECO:0000313" key="2">
    <source>
        <dbReference type="Proteomes" id="UP001067235"/>
    </source>
</evidence>
<dbReference type="RefSeq" id="WP_301571589.1">
    <property type="nucleotide sequence ID" value="NZ_JAPWIE010000003.1"/>
</dbReference>
<accession>A0ABT4MVJ7</accession>
<gene>
    <name evidence="1" type="ORF">O4213_13385</name>
</gene>
<dbReference type="EMBL" id="JAPWIE010000003">
    <property type="protein sequence ID" value="MCZ4550982.1"/>
    <property type="molecule type" value="Genomic_DNA"/>
</dbReference>
<sequence>MQDEHVTIVQLTRSGAHDQWFSEITDAVSSTPTGSHVHVVFPPEYDFWDFVIANLGGCSGVTMTSIPQIYDSVSVFNAAALALAPSGRPWTWSRHRSGRRRPATALRARLGRLQPS</sequence>